<evidence type="ECO:0000313" key="3">
    <source>
        <dbReference type="EMBL" id="KHS42267.1"/>
    </source>
</evidence>
<dbReference type="InterPro" id="IPR001753">
    <property type="entry name" value="Enoyl-CoA_hydra/iso"/>
</dbReference>
<dbReference type="STRING" id="48936.NJ75_04281"/>
<dbReference type="Gene3D" id="1.10.12.10">
    <property type="entry name" value="Lyase 2-enoyl-coa Hydratase, Chain A, domain 2"/>
    <property type="match status" value="1"/>
</dbReference>
<dbReference type="InterPro" id="IPR014748">
    <property type="entry name" value="Enoyl-CoA_hydra_C"/>
</dbReference>
<dbReference type="SUPFAM" id="SSF52096">
    <property type="entry name" value="ClpP/crotonase"/>
    <property type="match status" value="1"/>
</dbReference>
<sequence length="256" mass="27071">MALIETSTVGHVGYITLNRPQALNALNEEMDQLLGAAWDKFETESGIWVIVLRANGERAFCAGGDMHAPPTGSSGLSFGGGITGIGGRLRPISKPVICATYGHVLGLGFEIAMCADIIVAATTSRFALPEARAGIIDHCGVVHRAVRQLPHHVAMAMILAGEPLDAAQATHYGLVNEVVAPDCLEHATTRWADKLLACSPLAARAAKEAAIAGLEGSLTEALSGTYPGIRRYAETRDRTEAIDAWSGRRKPHWAGT</sequence>
<evidence type="ECO:0000313" key="4">
    <source>
        <dbReference type="Proteomes" id="UP000031338"/>
    </source>
</evidence>
<gene>
    <name evidence="3" type="ORF">NJ75_04281</name>
</gene>
<dbReference type="CDD" id="cd06558">
    <property type="entry name" value="crotonase-like"/>
    <property type="match status" value="1"/>
</dbReference>
<dbReference type="EMBL" id="JRVC01000031">
    <property type="protein sequence ID" value="KHS42267.1"/>
    <property type="molecule type" value="Genomic_DNA"/>
</dbReference>
<reference evidence="3 4" key="1">
    <citation type="submission" date="2014-10" db="EMBL/GenBank/DDBJ databases">
        <title>Draft genome sequence of Novosphingobium subterraneum DSM 12447.</title>
        <authorList>
            <person name="Gan H.M."/>
            <person name="Gan H.Y."/>
            <person name="Savka M.A."/>
        </authorList>
    </citation>
    <scope>NUCLEOTIDE SEQUENCE [LARGE SCALE GENOMIC DNA]</scope>
    <source>
        <strain evidence="3 4">DSM 12447</strain>
    </source>
</reference>
<dbReference type="Gene3D" id="3.90.226.10">
    <property type="entry name" value="2-enoyl-CoA Hydratase, Chain A, domain 1"/>
    <property type="match status" value="1"/>
</dbReference>
<dbReference type="PANTHER" id="PTHR11941">
    <property type="entry name" value="ENOYL-COA HYDRATASE-RELATED"/>
    <property type="match status" value="1"/>
</dbReference>
<dbReference type="Pfam" id="PF00378">
    <property type="entry name" value="ECH_1"/>
    <property type="match status" value="1"/>
</dbReference>
<keyword evidence="3" id="KW-0413">Isomerase</keyword>
<name>A0A0B8ZGW1_9SPHN</name>
<keyword evidence="2" id="KW-0456">Lyase</keyword>
<accession>A0A0B8ZGW1</accession>
<dbReference type="InterPro" id="IPR029045">
    <property type="entry name" value="ClpP/crotonase-like_dom_sf"/>
</dbReference>
<dbReference type="GO" id="GO:0016853">
    <property type="term" value="F:isomerase activity"/>
    <property type="evidence" value="ECO:0007669"/>
    <property type="project" value="UniProtKB-KW"/>
</dbReference>
<dbReference type="PATRIC" id="fig|48936.3.peg.4313"/>
<evidence type="ECO:0000256" key="2">
    <source>
        <dbReference type="ARBA" id="ARBA00023239"/>
    </source>
</evidence>
<dbReference type="PANTHER" id="PTHR11941:SF54">
    <property type="entry name" value="ENOYL-COA HYDRATASE, MITOCHONDRIAL"/>
    <property type="match status" value="1"/>
</dbReference>
<dbReference type="RefSeq" id="WP_039337899.1">
    <property type="nucleotide sequence ID" value="NZ_JRVC01000031.1"/>
</dbReference>
<dbReference type="GO" id="GO:0016829">
    <property type="term" value="F:lyase activity"/>
    <property type="evidence" value="ECO:0007669"/>
    <property type="project" value="UniProtKB-KW"/>
</dbReference>
<keyword evidence="4" id="KW-1185">Reference proteome</keyword>
<proteinExistence type="inferred from homology"/>
<dbReference type="AlphaFoldDB" id="A0A0B8ZGW1"/>
<organism evidence="3 4">
    <name type="scientific">Novosphingobium subterraneum</name>
    <dbReference type="NCBI Taxonomy" id="48936"/>
    <lineage>
        <taxon>Bacteria</taxon>
        <taxon>Pseudomonadati</taxon>
        <taxon>Pseudomonadota</taxon>
        <taxon>Alphaproteobacteria</taxon>
        <taxon>Sphingomonadales</taxon>
        <taxon>Sphingomonadaceae</taxon>
        <taxon>Novosphingobium</taxon>
    </lineage>
</organism>
<evidence type="ECO:0000256" key="1">
    <source>
        <dbReference type="ARBA" id="ARBA00005254"/>
    </source>
</evidence>
<dbReference type="GO" id="GO:0006635">
    <property type="term" value="P:fatty acid beta-oxidation"/>
    <property type="evidence" value="ECO:0007669"/>
    <property type="project" value="TreeGrafter"/>
</dbReference>
<dbReference type="Proteomes" id="UP000031338">
    <property type="component" value="Unassembled WGS sequence"/>
</dbReference>
<comment type="similarity">
    <text evidence="1">Belongs to the enoyl-CoA hydratase/isomerase family.</text>
</comment>
<protein>
    <submittedName>
        <fullName evidence="3">Enoyl-CoA hydratase/isomerase</fullName>
    </submittedName>
</protein>
<comment type="caution">
    <text evidence="3">The sequence shown here is derived from an EMBL/GenBank/DDBJ whole genome shotgun (WGS) entry which is preliminary data.</text>
</comment>